<feature type="signal peptide" evidence="1">
    <location>
        <begin position="1"/>
        <end position="26"/>
    </location>
</feature>
<evidence type="ECO:0000256" key="1">
    <source>
        <dbReference type="SAM" id="SignalP"/>
    </source>
</evidence>
<proteinExistence type="predicted"/>
<evidence type="ECO:0008006" key="4">
    <source>
        <dbReference type="Google" id="ProtNLM"/>
    </source>
</evidence>
<dbReference type="SUPFAM" id="SSF49870">
    <property type="entry name" value="Osmotin, thaumatin-like protein"/>
    <property type="match status" value="1"/>
</dbReference>
<dbReference type="AlphaFoldDB" id="A0A6A6THE3"/>
<protein>
    <recommendedName>
        <fullName evidence="4">Osmotin, thaumatin-like protein</fullName>
    </recommendedName>
</protein>
<name>A0A6A6THE3_9PLEO</name>
<dbReference type="InterPro" id="IPR037176">
    <property type="entry name" value="Osmotin/thaumatin-like_sf"/>
</dbReference>
<reference evidence="2" key="1">
    <citation type="journal article" date="2020" name="Stud. Mycol.">
        <title>101 Dothideomycetes genomes: a test case for predicting lifestyles and emergence of pathogens.</title>
        <authorList>
            <person name="Haridas S."/>
            <person name="Albert R."/>
            <person name="Binder M."/>
            <person name="Bloem J."/>
            <person name="Labutti K."/>
            <person name="Salamov A."/>
            <person name="Andreopoulos B."/>
            <person name="Baker S."/>
            <person name="Barry K."/>
            <person name="Bills G."/>
            <person name="Bluhm B."/>
            <person name="Cannon C."/>
            <person name="Castanera R."/>
            <person name="Culley D."/>
            <person name="Daum C."/>
            <person name="Ezra D."/>
            <person name="Gonzalez J."/>
            <person name="Henrissat B."/>
            <person name="Kuo A."/>
            <person name="Liang C."/>
            <person name="Lipzen A."/>
            <person name="Lutzoni F."/>
            <person name="Magnuson J."/>
            <person name="Mondo S."/>
            <person name="Nolan M."/>
            <person name="Ohm R."/>
            <person name="Pangilinan J."/>
            <person name="Park H.-J."/>
            <person name="Ramirez L."/>
            <person name="Alfaro M."/>
            <person name="Sun H."/>
            <person name="Tritt A."/>
            <person name="Yoshinaga Y."/>
            <person name="Zwiers L.-H."/>
            <person name="Turgeon B."/>
            <person name="Goodwin S."/>
            <person name="Spatafora J."/>
            <person name="Crous P."/>
            <person name="Grigoriev I."/>
        </authorList>
    </citation>
    <scope>NUCLEOTIDE SEQUENCE</scope>
    <source>
        <strain evidence="2">CBS 122681</strain>
    </source>
</reference>
<evidence type="ECO:0000313" key="3">
    <source>
        <dbReference type="Proteomes" id="UP000799324"/>
    </source>
</evidence>
<dbReference type="Pfam" id="PF04681">
    <property type="entry name" value="Bys1"/>
    <property type="match status" value="1"/>
</dbReference>
<sequence>MRVLHLLPFSTFGLLAMSAPAPDTSTDLPRTANTVMIKNSCDYDLNLAKVPGGSQVTPAVEKLPAHGSWSVDFVADTPGGSGFDTSVKIALGDQKPEGNLSITQFEYNYITATNQVWYDISLVDCTRNVSKDEGGGTHCPGWESGLRVQSGKACVAYECAAQEFCPKQVYWFNNYDGKTGAPNTACDVKEGVTFELCTEKSSGT</sequence>
<dbReference type="EMBL" id="MU004311">
    <property type="protein sequence ID" value="KAF2658866.1"/>
    <property type="molecule type" value="Genomic_DNA"/>
</dbReference>
<dbReference type="Proteomes" id="UP000799324">
    <property type="component" value="Unassembled WGS sequence"/>
</dbReference>
<gene>
    <name evidence="2" type="ORF">K491DRAFT_713119</name>
</gene>
<keyword evidence="1" id="KW-0732">Signal</keyword>
<dbReference type="OrthoDB" id="5144514at2759"/>
<keyword evidence="3" id="KW-1185">Reference proteome</keyword>
<organism evidence="2 3">
    <name type="scientific">Lophiostoma macrostomum CBS 122681</name>
    <dbReference type="NCBI Taxonomy" id="1314788"/>
    <lineage>
        <taxon>Eukaryota</taxon>
        <taxon>Fungi</taxon>
        <taxon>Dikarya</taxon>
        <taxon>Ascomycota</taxon>
        <taxon>Pezizomycotina</taxon>
        <taxon>Dothideomycetes</taxon>
        <taxon>Pleosporomycetidae</taxon>
        <taxon>Pleosporales</taxon>
        <taxon>Lophiostomataceae</taxon>
        <taxon>Lophiostoma</taxon>
    </lineage>
</organism>
<dbReference type="InterPro" id="IPR006771">
    <property type="entry name" value="CetA-like"/>
</dbReference>
<accession>A0A6A6THE3</accession>
<evidence type="ECO:0000313" key="2">
    <source>
        <dbReference type="EMBL" id="KAF2658866.1"/>
    </source>
</evidence>
<feature type="chain" id="PRO_5025455155" description="Osmotin, thaumatin-like protein" evidence="1">
    <location>
        <begin position="27"/>
        <end position="204"/>
    </location>
</feature>